<dbReference type="Pfam" id="PF03330">
    <property type="entry name" value="DPBB_1"/>
    <property type="match status" value="1"/>
</dbReference>
<name>A0A844ZA54_9SPHN</name>
<feature type="domain" description="RlpA-like protein double-psi beta-barrel" evidence="6">
    <location>
        <begin position="50"/>
        <end position="137"/>
    </location>
</feature>
<keyword evidence="1 3" id="KW-0456">Lyase</keyword>
<evidence type="ECO:0000256" key="1">
    <source>
        <dbReference type="ARBA" id="ARBA00023239"/>
    </source>
</evidence>
<evidence type="ECO:0000313" key="7">
    <source>
        <dbReference type="EMBL" id="MXO83917.1"/>
    </source>
</evidence>
<evidence type="ECO:0000256" key="4">
    <source>
        <dbReference type="RuleBase" id="RU003495"/>
    </source>
</evidence>
<dbReference type="CDD" id="cd22268">
    <property type="entry name" value="DPBB_RlpA-like"/>
    <property type="match status" value="1"/>
</dbReference>
<protein>
    <recommendedName>
        <fullName evidence="3">Endolytic peptidoglycan transglycosylase RlpA</fullName>
        <ecNumber evidence="3">4.2.2.-</ecNumber>
    </recommendedName>
</protein>
<dbReference type="GO" id="GO:0071555">
    <property type="term" value="P:cell wall organization"/>
    <property type="evidence" value="ECO:0007669"/>
    <property type="project" value="UniProtKB-KW"/>
</dbReference>
<evidence type="ECO:0000256" key="2">
    <source>
        <dbReference type="ARBA" id="ARBA00023316"/>
    </source>
</evidence>
<dbReference type="InterPro" id="IPR034718">
    <property type="entry name" value="RlpA"/>
</dbReference>
<accession>A0A844ZA54</accession>
<dbReference type="Gene3D" id="2.40.40.10">
    <property type="entry name" value="RlpA-like domain"/>
    <property type="match status" value="1"/>
</dbReference>
<dbReference type="PANTHER" id="PTHR34183:SF1">
    <property type="entry name" value="ENDOLYTIC PEPTIDOGLYCAN TRANSGLYCOSYLASE RLPA"/>
    <property type="match status" value="1"/>
</dbReference>
<dbReference type="InterPro" id="IPR012997">
    <property type="entry name" value="RplA"/>
</dbReference>
<dbReference type="NCBIfam" id="TIGR00413">
    <property type="entry name" value="rlpA"/>
    <property type="match status" value="1"/>
</dbReference>
<comment type="similarity">
    <text evidence="3 4">Belongs to the RlpA family.</text>
</comment>
<evidence type="ECO:0000256" key="3">
    <source>
        <dbReference type="HAMAP-Rule" id="MF_02071"/>
    </source>
</evidence>
<dbReference type="HAMAP" id="MF_02071">
    <property type="entry name" value="RlpA"/>
    <property type="match status" value="1"/>
</dbReference>
<dbReference type="SUPFAM" id="SSF50685">
    <property type="entry name" value="Barwin-like endoglucanases"/>
    <property type="match status" value="1"/>
</dbReference>
<feature type="compositionally biased region" description="Acidic residues" evidence="5">
    <location>
        <begin position="1"/>
        <end position="19"/>
    </location>
</feature>
<dbReference type="GO" id="GO:0008932">
    <property type="term" value="F:lytic endotransglycosylase activity"/>
    <property type="evidence" value="ECO:0007669"/>
    <property type="project" value="UniProtKB-UniRule"/>
</dbReference>
<sequence>MSAETDFAESFETFEELPDMPEPQGDVVDITEIEPPIEVEIVPETQSLGTGVASYYGKRFHGRRTANGERFNMNAMTAAHKTLPFGTKVRVTNPRNGKSVVVRINDRGPFIRGRTIDLSRAAAKKVGIVQRGHGTVELAKVTS</sequence>
<gene>
    <name evidence="3" type="primary">rlpA</name>
    <name evidence="7" type="ORF">GRI35_11130</name>
</gene>
<organism evidence="7 8">
    <name type="scientific">Pontixanthobacter aestiaquae</name>
    <dbReference type="NCBI Taxonomy" id="1509367"/>
    <lineage>
        <taxon>Bacteria</taxon>
        <taxon>Pseudomonadati</taxon>
        <taxon>Pseudomonadota</taxon>
        <taxon>Alphaproteobacteria</taxon>
        <taxon>Sphingomonadales</taxon>
        <taxon>Erythrobacteraceae</taxon>
        <taxon>Pontixanthobacter</taxon>
    </lineage>
</organism>
<dbReference type="PANTHER" id="PTHR34183">
    <property type="entry name" value="ENDOLYTIC PEPTIDOGLYCAN TRANSGLYCOSYLASE RLPA"/>
    <property type="match status" value="1"/>
</dbReference>
<evidence type="ECO:0000256" key="5">
    <source>
        <dbReference type="SAM" id="MobiDB-lite"/>
    </source>
</evidence>
<comment type="function">
    <text evidence="3">Lytic transglycosylase with a strong preference for naked glycan strands that lack stem peptides.</text>
</comment>
<keyword evidence="2 3" id="KW-0961">Cell wall biogenesis/degradation</keyword>
<dbReference type="InterPro" id="IPR036908">
    <property type="entry name" value="RlpA-like_sf"/>
</dbReference>
<reference evidence="7 8" key="1">
    <citation type="submission" date="2019-12" db="EMBL/GenBank/DDBJ databases">
        <title>Genomic-based taxomic classification of the family Erythrobacteraceae.</title>
        <authorList>
            <person name="Xu L."/>
        </authorList>
    </citation>
    <scope>NUCLEOTIDE SEQUENCE [LARGE SCALE GENOMIC DNA]</scope>
    <source>
        <strain evidence="7 8">KCTC 42006</strain>
    </source>
</reference>
<dbReference type="OrthoDB" id="9779128at2"/>
<comment type="caution">
    <text evidence="7">The sequence shown here is derived from an EMBL/GenBank/DDBJ whole genome shotgun (WGS) entry which is preliminary data.</text>
</comment>
<dbReference type="EMBL" id="WTYZ01000001">
    <property type="protein sequence ID" value="MXO83917.1"/>
    <property type="molecule type" value="Genomic_DNA"/>
</dbReference>
<feature type="region of interest" description="Disordered" evidence="5">
    <location>
        <begin position="1"/>
        <end position="24"/>
    </location>
</feature>
<dbReference type="Proteomes" id="UP000460290">
    <property type="component" value="Unassembled WGS sequence"/>
</dbReference>
<dbReference type="InterPro" id="IPR009009">
    <property type="entry name" value="RlpA-like_DPBB"/>
</dbReference>
<dbReference type="GO" id="GO:0000270">
    <property type="term" value="P:peptidoglycan metabolic process"/>
    <property type="evidence" value="ECO:0007669"/>
    <property type="project" value="UniProtKB-UniRule"/>
</dbReference>
<proteinExistence type="inferred from homology"/>
<keyword evidence="8" id="KW-1185">Reference proteome</keyword>
<dbReference type="AlphaFoldDB" id="A0A844ZA54"/>
<dbReference type="EC" id="4.2.2.-" evidence="3"/>
<evidence type="ECO:0000313" key="8">
    <source>
        <dbReference type="Proteomes" id="UP000460290"/>
    </source>
</evidence>
<evidence type="ECO:0000259" key="6">
    <source>
        <dbReference type="Pfam" id="PF03330"/>
    </source>
</evidence>